<dbReference type="InterPro" id="IPR006139">
    <property type="entry name" value="D-isomer_2_OHA_DH_cat_dom"/>
</dbReference>
<evidence type="ECO:0000259" key="4">
    <source>
        <dbReference type="Pfam" id="PF00389"/>
    </source>
</evidence>
<accession>A0ABS2T0M0</accession>
<dbReference type="CDD" id="cd05301">
    <property type="entry name" value="GDH"/>
    <property type="match status" value="1"/>
</dbReference>
<sequence length="322" mass="35533">MNKPHVFLAQSVPDSVLSYIADHCDYTIWDKDEKPTTEQLKEILRHSDGALLTSLSADEELVKNCERLKVISTATVGYDRFDPIGLAKHNVYLTNTPYVLDETVADLLFGLILSGSRRIAELHKEVIDGNWTDKTTQPSLYGQDVYKKTLGIIGMGRIGEKVVHRAKEGFNMSVLYHNRSARPEAEERYGAKKVELDTLLEESDIVVLMVPLTEETTHLIGKEELSKMKQTALLVNGARGPVIDEKALIEALTTNEIFGAALDVFEQEPLPSNHPFLSLKNVTLTPHIGSATAATREAMAMRAAENLVAGALGKTPVDVVKK</sequence>
<evidence type="ECO:0000259" key="5">
    <source>
        <dbReference type="Pfam" id="PF02826"/>
    </source>
</evidence>
<dbReference type="EC" id="1.1.1.215" evidence="6"/>
<feature type="domain" description="D-isomer specific 2-hydroxyacid dehydrogenase NAD-binding" evidence="5">
    <location>
        <begin position="109"/>
        <end position="289"/>
    </location>
</feature>
<keyword evidence="7" id="KW-1185">Reference proteome</keyword>
<keyword evidence="2 3" id="KW-0560">Oxidoreductase</keyword>
<dbReference type="Pfam" id="PF02826">
    <property type="entry name" value="2-Hacid_dh_C"/>
    <property type="match status" value="1"/>
</dbReference>
<comment type="caution">
    <text evidence="6">The sequence shown here is derived from an EMBL/GenBank/DDBJ whole genome shotgun (WGS) entry which is preliminary data.</text>
</comment>
<dbReference type="PROSITE" id="PS00671">
    <property type="entry name" value="D_2_HYDROXYACID_DH_3"/>
    <property type="match status" value="1"/>
</dbReference>
<dbReference type="GO" id="GO:0008873">
    <property type="term" value="F:gluconate 2-dehydrogenase activity"/>
    <property type="evidence" value="ECO:0007669"/>
    <property type="project" value="UniProtKB-EC"/>
</dbReference>
<evidence type="ECO:0000256" key="3">
    <source>
        <dbReference type="RuleBase" id="RU003719"/>
    </source>
</evidence>
<reference evidence="6" key="1">
    <citation type="submission" date="2021-01" db="EMBL/GenBank/DDBJ databases">
        <title>Genomic Encyclopedia of Type Strains, Phase IV (KMG-IV): sequencing the most valuable type-strain genomes for metagenomic binning, comparative biology and taxonomic classification.</title>
        <authorList>
            <person name="Goeker M."/>
        </authorList>
    </citation>
    <scope>NUCLEOTIDE SEQUENCE</scope>
    <source>
        <strain evidence="6">DSM 21943</strain>
    </source>
</reference>
<dbReference type="SUPFAM" id="SSF52283">
    <property type="entry name" value="Formate/glycerate dehydrogenase catalytic domain-like"/>
    <property type="match status" value="1"/>
</dbReference>
<dbReference type="Gene3D" id="3.40.50.720">
    <property type="entry name" value="NAD(P)-binding Rossmann-like Domain"/>
    <property type="match status" value="2"/>
</dbReference>
<dbReference type="InterPro" id="IPR050223">
    <property type="entry name" value="D-isomer_2-hydroxyacid_DH"/>
</dbReference>
<proteinExistence type="inferred from homology"/>
<dbReference type="PROSITE" id="PS00065">
    <property type="entry name" value="D_2_HYDROXYACID_DH_1"/>
    <property type="match status" value="1"/>
</dbReference>
<dbReference type="SUPFAM" id="SSF51735">
    <property type="entry name" value="NAD(P)-binding Rossmann-fold domains"/>
    <property type="match status" value="1"/>
</dbReference>
<feature type="domain" description="D-isomer specific 2-hydroxyacid dehydrogenase catalytic" evidence="4">
    <location>
        <begin position="7"/>
        <end position="320"/>
    </location>
</feature>
<dbReference type="Pfam" id="PF00389">
    <property type="entry name" value="2-Hacid_dh"/>
    <property type="match status" value="1"/>
</dbReference>
<evidence type="ECO:0000313" key="7">
    <source>
        <dbReference type="Proteomes" id="UP001179280"/>
    </source>
</evidence>
<evidence type="ECO:0000313" key="6">
    <source>
        <dbReference type="EMBL" id="MBM7841300.1"/>
    </source>
</evidence>
<dbReference type="PANTHER" id="PTHR10996:SF283">
    <property type="entry name" value="GLYOXYLATE_HYDROXYPYRUVATE REDUCTASE B"/>
    <property type="match status" value="1"/>
</dbReference>
<protein>
    <submittedName>
        <fullName evidence="6">Gluconate 2-dehydrogenase</fullName>
        <ecNumber evidence="6">1.1.1.215</ecNumber>
    </submittedName>
</protein>
<dbReference type="InterPro" id="IPR036291">
    <property type="entry name" value="NAD(P)-bd_dom_sf"/>
</dbReference>
<dbReference type="PANTHER" id="PTHR10996">
    <property type="entry name" value="2-HYDROXYACID DEHYDROGENASE-RELATED"/>
    <property type="match status" value="1"/>
</dbReference>
<dbReference type="InterPro" id="IPR029752">
    <property type="entry name" value="D-isomer_DH_CS1"/>
</dbReference>
<name>A0ABS2T0M0_9BACI</name>
<dbReference type="EMBL" id="JAFBCV010000028">
    <property type="protein sequence ID" value="MBM7841300.1"/>
    <property type="molecule type" value="Genomic_DNA"/>
</dbReference>
<gene>
    <name evidence="6" type="ORF">JOC54_004603</name>
</gene>
<evidence type="ECO:0000256" key="2">
    <source>
        <dbReference type="ARBA" id="ARBA00023002"/>
    </source>
</evidence>
<organism evidence="6 7">
    <name type="scientific">Shouchella xiaoxiensis</name>
    <dbReference type="NCBI Taxonomy" id="766895"/>
    <lineage>
        <taxon>Bacteria</taxon>
        <taxon>Bacillati</taxon>
        <taxon>Bacillota</taxon>
        <taxon>Bacilli</taxon>
        <taxon>Bacillales</taxon>
        <taxon>Bacillaceae</taxon>
        <taxon>Shouchella</taxon>
    </lineage>
</organism>
<dbReference type="InterPro" id="IPR029753">
    <property type="entry name" value="D-isomer_DH_CS"/>
</dbReference>
<evidence type="ECO:0000256" key="1">
    <source>
        <dbReference type="ARBA" id="ARBA00005854"/>
    </source>
</evidence>
<dbReference type="RefSeq" id="WP_204469331.1">
    <property type="nucleotide sequence ID" value="NZ_JAFBCV010000028.1"/>
</dbReference>
<dbReference type="InterPro" id="IPR006140">
    <property type="entry name" value="D-isomer_DH_NAD-bd"/>
</dbReference>
<dbReference type="Proteomes" id="UP001179280">
    <property type="component" value="Unassembled WGS sequence"/>
</dbReference>
<comment type="similarity">
    <text evidence="1 3">Belongs to the D-isomer specific 2-hydroxyacid dehydrogenase family.</text>
</comment>